<evidence type="ECO:0000313" key="1">
    <source>
        <dbReference type="EMBL" id="KAK2165590.1"/>
    </source>
</evidence>
<reference evidence="1" key="1">
    <citation type="journal article" date="2023" name="Mol. Biol. Evol.">
        <title>Third-Generation Sequencing Reveals the Adaptive Role of the Epigenome in Three Deep-Sea Polychaetes.</title>
        <authorList>
            <person name="Perez M."/>
            <person name="Aroh O."/>
            <person name="Sun Y."/>
            <person name="Lan Y."/>
            <person name="Juniper S.K."/>
            <person name="Young C.R."/>
            <person name="Angers B."/>
            <person name="Qian P.Y."/>
        </authorList>
    </citation>
    <scope>NUCLEOTIDE SEQUENCE</scope>
    <source>
        <strain evidence="1">P08H-3</strain>
    </source>
</reference>
<sequence>MPTGQLGPSYGDPVSRLRRVRSALHSNSMAGARAYRDLFNVSIEDATLDQIKDRAKELWMQPEKGKTTYTDHFKERYLDVSEITLPRPTSANRKNKPHPSGVFLTTRLHNMPGYGRLNEIPGYHNPDTTIGKEPYKVDRSLSSAHQAERNAVRQKYTSRAHSAAVNQYRTIPELEAIRDPVERQGTEAWLKLARKRDKNYILSALRSRHNMGGSYRSKDTDSPYMNYTTMSQNEIPVSALIQDVHSYGSQYDNSEILTLKKMRQQDIQNYRNVRFHAGSSKRGDFCIHPEWTPKMPHHRLNGLSSLDVPYF</sequence>
<dbReference type="EMBL" id="JAODUP010000048">
    <property type="protein sequence ID" value="KAK2165590.1"/>
    <property type="molecule type" value="Genomic_DNA"/>
</dbReference>
<dbReference type="AlphaFoldDB" id="A0AAD9K6Z5"/>
<comment type="caution">
    <text evidence="1">The sequence shown here is derived from an EMBL/GenBank/DDBJ whole genome shotgun (WGS) entry which is preliminary data.</text>
</comment>
<dbReference type="Proteomes" id="UP001208570">
    <property type="component" value="Unassembled WGS sequence"/>
</dbReference>
<organism evidence="1 2">
    <name type="scientific">Paralvinella palmiformis</name>
    <dbReference type="NCBI Taxonomy" id="53620"/>
    <lineage>
        <taxon>Eukaryota</taxon>
        <taxon>Metazoa</taxon>
        <taxon>Spiralia</taxon>
        <taxon>Lophotrochozoa</taxon>
        <taxon>Annelida</taxon>
        <taxon>Polychaeta</taxon>
        <taxon>Sedentaria</taxon>
        <taxon>Canalipalpata</taxon>
        <taxon>Terebellida</taxon>
        <taxon>Terebelliformia</taxon>
        <taxon>Alvinellidae</taxon>
        <taxon>Paralvinella</taxon>
    </lineage>
</organism>
<accession>A0AAD9K6Z5</accession>
<keyword evidence="2" id="KW-1185">Reference proteome</keyword>
<proteinExistence type="predicted"/>
<protein>
    <submittedName>
        <fullName evidence="1">Uncharacterized protein</fullName>
    </submittedName>
</protein>
<gene>
    <name evidence="1" type="ORF">LSH36_48g05030</name>
</gene>
<name>A0AAD9K6Z5_9ANNE</name>
<evidence type="ECO:0000313" key="2">
    <source>
        <dbReference type="Proteomes" id="UP001208570"/>
    </source>
</evidence>